<organism evidence="2 3">
    <name type="scientific">Streptomyces longisporus</name>
    <dbReference type="NCBI Taxonomy" id="1948"/>
    <lineage>
        <taxon>Bacteria</taxon>
        <taxon>Bacillati</taxon>
        <taxon>Actinomycetota</taxon>
        <taxon>Actinomycetes</taxon>
        <taxon>Kitasatosporales</taxon>
        <taxon>Streptomycetaceae</taxon>
        <taxon>Streptomyces</taxon>
    </lineage>
</organism>
<accession>A0ABP5ZAR0</accession>
<name>A0ABP5ZAR0_STRLO</name>
<dbReference type="InterPro" id="IPR029058">
    <property type="entry name" value="AB_hydrolase_fold"/>
</dbReference>
<sequence>MSNRGAVQHNESALIVRHAPPEGVAAAIVTLHGGHELSRRTAHPWQPAALRMLPVLRAAGAASPPDVLLGQVRYRHQGWNDADPAHDALRALDELQRLAGTVPTVLVGHSMGARAALRAASHPLVRGVLALAPWCPPVDSARHLGGVRLLVLHGDRDHVTPLAESADYVRRAREAGARAGLVLVRGGDHAMLRRSGDWHRATAEIVAGMLRPDADTEGLAARACAADGAVDL</sequence>
<dbReference type="InterPro" id="IPR046879">
    <property type="entry name" value="KANL3/Tex30_Abhydrolase"/>
</dbReference>
<dbReference type="Gene3D" id="3.40.50.1820">
    <property type="entry name" value="alpha/beta hydrolase"/>
    <property type="match status" value="1"/>
</dbReference>
<gene>
    <name evidence="2" type="ORF">GCM10010276_37600</name>
</gene>
<keyword evidence="2" id="KW-0378">Hydrolase</keyword>
<evidence type="ECO:0000313" key="3">
    <source>
        <dbReference type="Proteomes" id="UP001501777"/>
    </source>
</evidence>
<protein>
    <submittedName>
        <fullName evidence="2">Alpha/beta hydrolase</fullName>
    </submittedName>
</protein>
<evidence type="ECO:0000313" key="2">
    <source>
        <dbReference type="EMBL" id="GAA2493917.1"/>
    </source>
</evidence>
<dbReference type="EMBL" id="BAAASG010000008">
    <property type="protein sequence ID" value="GAA2493917.1"/>
    <property type="molecule type" value="Genomic_DNA"/>
</dbReference>
<evidence type="ECO:0000259" key="1">
    <source>
        <dbReference type="Pfam" id="PF20408"/>
    </source>
</evidence>
<dbReference type="GO" id="GO:0016787">
    <property type="term" value="F:hydrolase activity"/>
    <property type="evidence" value="ECO:0007669"/>
    <property type="project" value="UniProtKB-KW"/>
</dbReference>
<dbReference type="Proteomes" id="UP001501777">
    <property type="component" value="Unassembled WGS sequence"/>
</dbReference>
<dbReference type="SUPFAM" id="SSF53474">
    <property type="entry name" value="alpha/beta-Hydrolases"/>
    <property type="match status" value="1"/>
</dbReference>
<feature type="domain" description="KANL3/Tex30 alpha/beta hydrolase-like" evidence="1">
    <location>
        <begin position="96"/>
        <end position="195"/>
    </location>
</feature>
<keyword evidence="3" id="KW-1185">Reference proteome</keyword>
<comment type="caution">
    <text evidence="2">The sequence shown here is derived from an EMBL/GenBank/DDBJ whole genome shotgun (WGS) entry which is preliminary data.</text>
</comment>
<proteinExistence type="predicted"/>
<reference evidence="3" key="1">
    <citation type="journal article" date="2019" name="Int. J. Syst. Evol. Microbiol.">
        <title>The Global Catalogue of Microorganisms (GCM) 10K type strain sequencing project: providing services to taxonomists for standard genome sequencing and annotation.</title>
        <authorList>
            <consortium name="The Broad Institute Genomics Platform"/>
            <consortium name="The Broad Institute Genome Sequencing Center for Infectious Disease"/>
            <person name="Wu L."/>
            <person name="Ma J."/>
        </authorList>
    </citation>
    <scope>NUCLEOTIDE SEQUENCE [LARGE SCALE GENOMIC DNA]</scope>
    <source>
        <strain evidence="3">JCM 4395</strain>
    </source>
</reference>
<dbReference type="Pfam" id="PF20408">
    <property type="entry name" value="Abhydrolase_11"/>
    <property type="match status" value="1"/>
</dbReference>